<dbReference type="AlphaFoldDB" id="A0A4Y2QA85"/>
<dbReference type="EMBL" id="BGPR01013170">
    <property type="protein sequence ID" value="GBN59527.1"/>
    <property type="molecule type" value="Genomic_DNA"/>
</dbReference>
<proteinExistence type="predicted"/>
<feature type="domain" description="Helitron helicase-like" evidence="1">
    <location>
        <begin position="82"/>
        <end position="181"/>
    </location>
</feature>
<dbReference type="OrthoDB" id="1728974at2759"/>
<evidence type="ECO:0000259" key="1">
    <source>
        <dbReference type="Pfam" id="PF14214"/>
    </source>
</evidence>
<accession>A0A4Y2QA85</accession>
<keyword evidence="3" id="KW-1185">Reference proteome</keyword>
<protein>
    <recommendedName>
        <fullName evidence="1">Helitron helicase-like domain-containing protein</fullName>
    </recommendedName>
</protein>
<evidence type="ECO:0000313" key="2">
    <source>
        <dbReference type="EMBL" id="GBN59527.1"/>
    </source>
</evidence>
<organism evidence="2 3">
    <name type="scientific">Araneus ventricosus</name>
    <name type="common">Orbweaver spider</name>
    <name type="synonym">Epeira ventricosa</name>
    <dbReference type="NCBI Taxonomy" id="182803"/>
    <lineage>
        <taxon>Eukaryota</taxon>
        <taxon>Metazoa</taxon>
        <taxon>Ecdysozoa</taxon>
        <taxon>Arthropoda</taxon>
        <taxon>Chelicerata</taxon>
        <taxon>Arachnida</taxon>
        <taxon>Araneae</taxon>
        <taxon>Araneomorphae</taxon>
        <taxon>Entelegynae</taxon>
        <taxon>Araneoidea</taxon>
        <taxon>Araneidae</taxon>
        <taxon>Araneus</taxon>
    </lineage>
</organism>
<dbReference type="PANTHER" id="PTHR45786:SF74">
    <property type="entry name" value="ATP-DEPENDENT DNA HELICASE"/>
    <property type="match status" value="1"/>
</dbReference>
<comment type="caution">
    <text evidence="2">The sequence shown here is derived from an EMBL/GenBank/DDBJ whole genome shotgun (WGS) entry which is preliminary data.</text>
</comment>
<reference evidence="2 3" key="1">
    <citation type="journal article" date="2019" name="Sci. Rep.">
        <title>Orb-weaving spider Araneus ventricosus genome elucidates the spidroin gene catalogue.</title>
        <authorList>
            <person name="Kono N."/>
            <person name="Nakamura H."/>
            <person name="Ohtoshi R."/>
            <person name="Moran D.A.P."/>
            <person name="Shinohara A."/>
            <person name="Yoshida Y."/>
            <person name="Fujiwara M."/>
            <person name="Mori M."/>
            <person name="Tomita M."/>
            <person name="Arakawa K."/>
        </authorList>
    </citation>
    <scope>NUCLEOTIDE SEQUENCE [LARGE SCALE GENOMIC DNA]</scope>
</reference>
<dbReference type="Proteomes" id="UP000499080">
    <property type="component" value="Unassembled WGS sequence"/>
</dbReference>
<dbReference type="InterPro" id="IPR025476">
    <property type="entry name" value="Helitron_helicase-like"/>
</dbReference>
<name>A0A4Y2QA85_ARAVE</name>
<evidence type="ECO:0000313" key="3">
    <source>
        <dbReference type="Proteomes" id="UP000499080"/>
    </source>
</evidence>
<sequence>MLDHHNCYVQNFKSAMNKISYEFKVVILADKTPHGEYERNFNASAKDEVTLIMEDDGYHFELRQRNPITVIPQTKKISATQFYAYRVMQSISDFNILLKSKVLFHQFIVDMYAKIESKRLLYIRLNKRTLRVKHHVHLRDVVMNDGNVANIGQLIFLPSSFTGSPRHMHERTQDAMTYANNRLNVFRFREQT</sequence>
<dbReference type="Pfam" id="PF14214">
    <property type="entry name" value="Helitron_like_N"/>
    <property type="match status" value="1"/>
</dbReference>
<gene>
    <name evidence="2" type="ORF">AVEN_37070_1</name>
</gene>
<dbReference type="PANTHER" id="PTHR45786">
    <property type="entry name" value="DNA BINDING PROTEIN-LIKE"/>
    <property type="match status" value="1"/>
</dbReference>